<reference evidence="2" key="1">
    <citation type="submission" date="2023-10" db="EMBL/GenBank/DDBJ databases">
        <authorList>
            <person name="Chen Y."/>
            <person name="Shah S."/>
            <person name="Dougan E. K."/>
            <person name="Thang M."/>
            <person name="Chan C."/>
        </authorList>
    </citation>
    <scope>NUCLEOTIDE SEQUENCE [LARGE SCALE GENOMIC DNA]</scope>
</reference>
<keyword evidence="3" id="KW-1185">Reference proteome</keyword>
<dbReference type="SUPFAM" id="SSF48371">
    <property type="entry name" value="ARM repeat"/>
    <property type="match status" value="1"/>
</dbReference>
<evidence type="ECO:0000313" key="3">
    <source>
        <dbReference type="Proteomes" id="UP001189429"/>
    </source>
</evidence>
<dbReference type="Proteomes" id="UP001189429">
    <property type="component" value="Unassembled WGS sequence"/>
</dbReference>
<evidence type="ECO:0008006" key="4">
    <source>
        <dbReference type="Google" id="ProtNLM"/>
    </source>
</evidence>
<protein>
    <recommendedName>
        <fullName evidence="4">Armadillo repeat-containing protein 8</fullName>
    </recommendedName>
</protein>
<proteinExistence type="predicted"/>
<dbReference type="InterPro" id="IPR011989">
    <property type="entry name" value="ARM-like"/>
</dbReference>
<feature type="compositionally biased region" description="Acidic residues" evidence="1">
    <location>
        <begin position="25"/>
        <end position="35"/>
    </location>
</feature>
<dbReference type="EMBL" id="CAUYUJ010002202">
    <property type="protein sequence ID" value="CAK0799672.1"/>
    <property type="molecule type" value="Genomic_DNA"/>
</dbReference>
<feature type="compositionally biased region" description="Basic and acidic residues" evidence="1">
    <location>
        <begin position="1"/>
        <end position="12"/>
    </location>
</feature>
<gene>
    <name evidence="2" type="ORF">PCOR1329_LOCUS8035</name>
</gene>
<evidence type="ECO:0000313" key="2">
    <source>
        <dbReference type="EMBL" id="CAK0799672.1"/>
    </source>
</evidence>
<dbReference type="Gene3D" id="1.25.10.10">
    <property type="entry name" value="Leucine-rich Repeat Variant"/>
    <property type="match status" value="2"/>
</dbReference>
<sequence length="467" mass="49647">MADGARGERGADEEVPEECAAAAEDAGESSEGEPPELMDLIDAVEEAAADVEALAKVLRDIGRRIRLTPTDRDLLTDFEGTTQICQALAAPPHSWRGEAMVAFCRIVPDVCRTSVLNRGALRDEGFLQGLLGLLGAAARGGEEATTAAACSALSALCTASDGNKKAAAGLWVGVPGEAAAVQGMQLLVEVLGLFPQSAAVQTEGLSALRAMVVDDDSRKGAEEEAFAVLNRRVLMGEGFSVVHAAIVMAFATADSTSGQAQARLTEQALLMLREASREQDHIQEMAFGSKLQKRAVSTLSSSSDAKVVRASLAALRAFAFNEDAREHLALLSDDVLTCVAAVQKHVGVAAVCEQGFGLFVNLTLRKSPIAARLGDLLPLGQAVLRQHPDRPDIARSVTMALRNIASQVDAVGAEVRESGLFEQLRELVLQREDKPRWGAAVDAARQFLREFKADQGVQKKAVYNAYY</sequence>
<accession>A0ABN9Q574</accession>
<feature type="region of interest" description="Disordered" evidence="1">
    <location>
        <begin position="1"/>
        <end position="35"/>
    </location>
</feature>
<name>A0ABN9Q574_9DINO</name>
<organism evidence="2 3">
    <name type="scientific">Prorocentrum cordatum</name>
    <dbReference type="NCBI Taxonomy" id="2364126"/>
    <lineage>
        <taxon>Eukaryota</taxon>
        <taxon>Sar</taxon>
        <taxon>Alveolata</taxon>
        <taxon>Dinophyceae</taxon>
        <taxon>Prorocentrales</taxon>
        <taxon>Prorocentraceae</taxon>
        <taxon>Prorocentrum</taxon>
    </lineage>
</organism>
<comment type="caution">
    <text evidence="2">The sequence shown here is derived from an EMBL/GenBank/DDBJ whole genome shotgun (WGS) entry which is preliminary data.</text>
</comment>
<dbReference type="InterPro" id="IPR016024">
    <property type="entry name" value="ARM-type_fold"/>
</dbReference>
<evidence type="ECO:0000256" key="1">
    <source>
        <dbReference type="SAM" id="MobiDB-lite"/>
    </source>
</evidence>